<organism evidence="2 3">
    <name type="scientific">Heliocybe sulcata</name>
    <dbReference type="NCBI Taxonomy" id="5364"/>
    <lineage>
        <taxon>Eukaryota</taxon>
        <taxon>Fungi</taxon>
        <taxon>Dikarya</taxon>
        <taxon>Basidiomycota</taxon>
        <taxon>Agaricomycotina</taxon>
        <taxon>Agaricomycetes</taxon>
        <taxon>Gloeophyllales</taxon>
        <taxon>Gloeophyllaceae</taxon>
        <taxon>Heliocybe</taxon>
    </lineage>
</organism>
<keyword evidence="3" id="KW-1185">Reference proteome</keyword>
<evidence type="ECO:0000313" key="3">
    <source>
        <dbReference type="Proteomes" id="UP000305948"/>
    </source>
</evidence>
<dbReference type="EMBL" id="ML213512">
    <property type="protein sequence ID" value="TFK50881.1"/>
    <property type="molecule type" value="Genomic_DNA"/>
</dbReference>
<sequence length="445" mass="50226">MSSLTWILSYTMGLRDFVSYYFTRVPDGTAEDGRHGSVPAIEALSEANARADVEKMQREMEEIKKRSEVLRREAEAAQQRLQEEEKQRKSTQQELEQKKQESAELSVRLREAESRLTAQEAELLRTRDEADKHATALEEHTKALATAPEAEAEPFLSTTDSVSEKAVIALVQDTNAEIHTAAQRIAESYKYTAHKIDASPQGAAAREWAEHALGRQMTQLLQETDDATIVQVAFQGTLSMYAHWAARCWYFDLAREAEVIGDIYDDVYYHMRETEPLAVARRWRALTRKHIQSVVHGDSDIAAALVPRIAERLTDILLVAGCKAPLKQVTETMKFKFMDKIKAVIGHALEINRLIGQEALASDFEVTWVSPEEAYDPTWMADIDIEQEAGKKDAEDLVRVLSTTELGLGRMEKVKNDGGSEEWKDSCLVKPKVVLESMVEWDGEK</sequence>
<feature type="compositionally biased region" description="Basic and acidic residues" evidence="1">
    <location>
        <begin position="95"/>
        <end position="111"/>
    </location>
</feature>
<gene>
    <name evidence="2" type="ORF">OE88DRAFT_191341</name>
</gene>
<dbReference type="AlphaFoldDB" id="A0A5C3NAM4"/>
<protein>
    <submittedName>
        <fullName evidence="2">Uncharacterized protein</fullName>
    </submittedName>
</protein>
<feature type="compositionally biased region" description="Basic and acidic residues" evidence="1">
    <location>
        <begin position="74"/>
        <end position="88"/>
    </location>
</feature>
<name>A0A5C3NAM4_9AGAM</name>
<evidence type="ECO:0000256" key="1">
    <source>
        <dbReference type="SAM" id="MobiDB-lite"/>
    </source>
</evidence>
<proteinExistence type="predicted"/>
<dbReference type="OrthoDB" id="3222645at2759"/>
<reference evidence="2 3" key="1">
    <citation type="journal article" date="2019" name="Nat. Ecol. Evol.">
        <title>Megaphylogeny resolves global patterns of mushroom evolution.</title>
        <authorList>
            <person name="Varga T."/>
            <person name="Krizsan K."/>
            <person name="Foldi C."/>
            <person name="Dima B."/>
            <person name="Sanchez-Garcia M."/>
            <person name="Sanchez-Ramirez S."/>
            <person name="Szollosi G.J."/>
            <person name="Szarkandi J.G."/>
            <person name="Papp V."/>
            <person name="Albert L."/>
            <person name="Andreopoulos W."/>
            <person name="Angelini C."/>
            <person name="Antonin V."/>
            <person name="Barry K.W."/>
            <person name="Bougher N.L."/>
            <person name="Buchanan P."/>
            <person name="Buyck B."/>
            <person name="Bense V."/>
            <person name="Catcheside P."/>
            <person name="Chovatia M."/>
            <person name="Cooper J."/>
            <person name="Damon W."/>
            <person name="Desjardin D."/>
            <person name="Finy P."/>
            <person name="Geml J."/>
            <person name="Haridas S."/>
            <person name="Hughes K."/>
            <person name="Justo A."/>
            <person name="Karasinski D."/>
            <person name="Kautmanova I."/>
            <person name="Kiss B."/>
            <person name="Kocsube S."/>
            <person name="Kotiranta H."/>
            <person name="LaButti K.M."/>
            <person name="Lechner B.E."/>
            <person name="Liimatainen K."/>
            <person name="Lipzen A."/>
            <person name="Lukacs Z."/>
            <person name="Mihaltcheva S."/>
            <person name="Morgado L.N."/>
            <person name="Niskanen T."/>
            <person name="Noordeloos M.E."/>
            <person name="Ohm R.A."/>
            <person name="Ortiz-Santana B."/>
            <person name="Ovrebo C."/>
            <person name="Racz N."/>
            <person name="Riley R."/>
            <person name="Savchenko A."/>
            <person name="Shiryaev A."/>
            <person name="Soop K."/>
            <person name="Spirin V."/>
            <person name="Szebenyi C."/>
            <person name="Tomsovsky M."/>
            <person name="Tulloss R.E."/>
            <person name="Uehling J."/>
            <person name="Grigoriev I.V."/>
            <person name="Vagvolgyi C."/>
            <person name="Papp T."/>
            <person name="Martin F.M."/>
            <person name="Miettinen O."/>
            <person name="Hibbett D.S."/>
            <person name="Nagy L.G."/>
        </authorList>
    </citation>
    <scope>NUCLEOTIDE SEQUENCE [LARGE SCALE GENOMIC DNA]</scope>
    <source>
        <strain evidence="2 3">OMC1185</strain>
    </source>
</reference>
<dbReference type="Proteomes" id="UP000305948">
    <property type="component" value="Unassembled WGS sequence"/>
</dbReference>
<feature type="region of interest" description="Disordered" evidence="1">
    <location>
        <begin position="74"/>
        <end position="111"/>
    </location>
</feature>
<evidence type="ECO:0000313" key="2">
    <source>
        <dbReference type="EMBL" id="TFK50881.1"/>
    </source>
</evidence>
<accession>A0A5C3NAM4</accession>
<dbReference type="STRING" id="5364.A0A5C3NAM4"/>